<evidence type="ECO:0000259" key="9">
    <source>
        <dbReference type="Pfam" id="PF02801"/>
    </source>
</evidence>
<accession>A0A7R9CNU9</accession>
<dbReference type="PANTHER" id="PTHR43775:SF7">
    <property type="entry name" value="FATTY ACID SYNTHASE"/>
    <property type="match status" value="1"/>
</dbReference>
<evidence type="ECO:0000313" key="10">
    <source>
        <dbReference type="EMBL" id="CAD7399918.1"/>
    </source>
</evidence>
<keyword evidence="5" id="KW-0560">Oxidoreductase</keyword>
<dbReference type="PANTHER" id="PTHR43775">
    <property type="entry name" value="FATTY ACID SYNTHASE"/>
    <property type="match status" value="1"/>
</dbReference>
<evidence type="ECO:0000256" key="3">
    <source>
        <dbReference type="ARBA" id="ARBA00022832"/>
    </source>
</evidence>
<dbReference type="SUPFAM" id="SSF53901">
    <property type="entry name" value="Thiolase-like"/>
    <property type="match status" value="1"/>
</dbReference>
<dbReference type="GO" id="GO:0016491">
    <property type="term" value="F:oxidoreductase activity"/>
    <property type="evidence" value="ECO:0007669"/>
    <property type="project" value="UniProtKB-KW"/>
</dbReference>
<evidence type="ECO:0000256" key="5">
    <source>
        <dbReference type="ARBA" id="ARBA00023002"/>
    </source>
</evidence>
<evidence type="ECO:0000256" key="4">
    <source>
        <dbReference type="ARBA" id="ARBA00022857"/>
    </source>
</evidence>
<keyword evidence="6" id="KW-0443">Lipid metabolism</keyword>
<dbReference type="InterPro" id="IPR050091">
    <property type="entry name" value="PKS_NRPS_Biosynth_Enz"/>
</dbReference>
<keyword evidence="7" id="KW-0275">Fatty acid biosynthesis</keyword>
<evidence type="ECO:0000256" key="7">
    <source>
        <dbReference type="ARBA" id="ARBA00023160"/>
    </source>
</evidence>
<keyword evidence="1" id="KW-0596">Phosphopantetheine</keyword>
<dbReference type="AlphaFoldDB" id="A0A7R9CNU9"/>
<evidence type="ECO:0000256" key="1">
    <source>
        <dbReference type="ARBA" id="ARBA00022450"/>
    </source>
</evidence>
<evidence type="ECO:0000256" key="6">
    <source>
        <dbReference type="ARBA" id="ARBA00023098"/>
    </source>
</evidence>
<evidence type="ECO:0000256" key="8">
    <source>
        <dbReference type="ARBA" id="ARBA00023268"/>
    </source>
</evidence>
<dbReference type="EMBL" id="OC317956">
    <property type="protein sequence ID" value="CAD7399918.1"/>
    <property type="molecule type" value="Genomic_DNA"/>
</dbReference>
<dbReference type="InterPro" id="IPR014031">
    <property type="entry name" value="Ketoacyl_synth_C"/>
</dbReference>
<dbReference type="Gene3D" id="3.40.47.10">
    <property type="match status" value="1"/>
</dbReference>
<proteinExistence type="predicted"/>
<name>A0A7R9CNU9_TIMCR</name>
<keyword evidence="3" id="KW-0276">Fatty acid metabolism</keyword>
<sequence length="200" mass="22143">MLNSPESQVADGRNTKDKDRLRFTAHFSLVQSECRDALLTHCISLDPLANLGFQAPANLAGFYCEQISCSTEWSRVLRVIVLLTKLAKVYDEEEFKAIEKVLLNRRRTPLLVGSVKSNLGHSDAASAFCSVAKVLIAMETGYIPPNLNYNKPASFIPALLDGRIKRAYSGKEEIDNNKPKGISIDMSTHMSAENVVWADV</sequence>
<keyword evidence="8" id="KW-0511">Multifunctional enzyme</keyword>
<dbReference type="GO" id="GO:0004312">
    <property type="term" value="F:fatty acid synthase activity"/>
    <property type="evidence" value="ECO:0007669"/>
    <property type="project" value="TreeGrafter"/>
</dbReference>
<reference evidence="10" key="1">
    <citation type="submission" date="2020-11" db="EMBL/GenBank/DDBJ databases">
        <authorList>
            <person name="Tran Van P."/>
        </authorList>
    </citation>
    <scope>NUCLEOTIDE SEQUENCE</scope>
</reference>
<dbReference type="Pfam" id="PF02801">
    <property type="entry name" value="Ketoacyl-synt_C"/>
    <property type="match status" value="1"/>
</dbReference>
<organism evidence="10">
    <name type="scientific">Timema cristinae</name>
    <name type="common">Walking stick</name>
    <dbReference type="NCBI Taxonomy" id="61476"/>
    <lineage>
        <taxon>Eukaryota</taxon>
        <taxon>Metazoa</taxon>
        <taxon>Ecdysozoa</taxon>
        <taxon>Arthropoda</taxon>
        <taxon>Hexapoda</taxon>
        <taxon>Insecta</taxon>
        <taxon>Pterygota</taxon>
        <taxon>Neoptera</taxon>
        <taxon>Polyneoptera</taxon>
        <taxon>Phasmatodea</taxon>
        <taxon>Timematodea</taxon>
        <taxon>Timematoidea</taxon>
        <taxon>Timematidae</taxon>
        <taxon>Timema</taxon>
    </lineage>
</organism>
<dbReference type="GO" id="GO:0006633">
    <property type="term" value="P:fatty acid biosynthetic process"/>
    <property type="evidence" value="ECO:0007669"/>
    <property type="project" value="UniProtKB-KW"/>
</dbReference>
<keyword evidence="2" id="KW-0444">Lipid biosynthesis</keyword>
<gene>
    <name evidence="10" type="ORF">TCEB3V08_LOCUS5264</name>
</gene>
<dbReference type="InterPro" id="IPR016039">
    <property type="entry name" value="Thiolase-like"/>
</dbReference>
<protein>
    <recommendedName>
        <fullName evidence="9">Beta-ketoacyl synthase C-terminal domain-containing protein</fullName>
    </recommendedName>
</protein>
<keyword evidence="4" id="KW-0521">NADP</keyword>
<evidence type="ECO:0000256" key="2">
    <source>
        <dbReference type="ARBA" id="ARBA00022516"/>
    </source>
</evidence>
<feature type="domain" description="Beta-ketoacyl synthase C-terminal" evidence="9">
    <location>
        <begin position="89"/>
        <end position="149"/>
    </location>
</feature>